<protein>
    <submittedName>
        <fullName evidence="7">Lysine transporter LysE</fullName>
    </submittedName>
</protein>
<keyword evidence="2" id="KW-1003">Cell membrane</keyword>
<comment type="subcellular location">
    <subcellularLocation>
        <location evidence="1">Cell membrane</location>
        <topology evidence="1">Multi-pass membrane protein</topology>
    </subcellularLocation>
</comment>
<dbReference type="KEGG" id="ptx:ABW99_14265"/>
<evidence type="ECO:0000313" key="8">
    <source>
        <dbReference type="Proteomes" id="UP000036700"/>
    </source>
</evidence>
<evidence type="ECO:0000256" key="1">
    <source>
        <dbReference type="ARBA" id="ARBA00004651"/>
    </source>
</evidence>
<evidence type="ECO:0000256" key="4">
    <source>
        <dbReference type="ARBA" id="ARBA00022989"/>
    </source>
</evidence>
<evidence type="ECO:0000313" key="7">
    <source>
        <dbReference type="EMBL" id="AKJ69200.1"/>
    </source>
</evidence>
<dbReference type="GO" id="GO:0005886">
    <property type="term" value="C:plasma membrane"/>
    <property type="evidence" value="ECO:0007669"/>
    <property type="project" value="UniProtKB-SubCell"/>
</dbReference>
<dbReference type="EMBL" id="CP011568">
    <property type="protein sequence ID" value="AKJ69200.1"/>
    <property type="molecule type" value="Genomic_DNA"/>
</dbReference>
<name>A0A0G3EQE4_9BURK</name>
<keyword evidence="3 6" id="KW-0812">Transmembrane</keyword>
<dbReference type="PIRSF" id="PIRSF006324">
    <property type="entry name" value="LeuE"/>
    <property type="match status" value="1"/>
</dbReference>
<accession>A0A0G3EQE4</accession>
<dbReference type="Pfam" id="PF01810">
    <property type="entry name" value="LysE"/>
    <property type="match status" value="1"/>
</dbReference>
<dbReference type="InterPro" id="IPR001123">
    <property type="entry name" value="LeuE-type"/>
</dbReference>
<dbReference type="RefSeq" id="WP_047215097.1">
    <property type="nucleotide sequence ID" value="NZ_CP011568.3"/>
</dbReference>
<evidence type="ECO:0000256" key="3">
    <source>
        <dbReference type="ARBA" id="ARBA00022692"/>
    </source>
</evidence>
<feature type="transmembrane region" description="Helical" evidence="6">
    <location>
        <begin position="70"/>
        <end position="88"/>
    </location>
</feature>
<dbReference type="Proteomes" id="UP000036700">
    <property type="component" value="Chromosome"/>
</dbReference>
<organism evidence="7 8">
    <name type="scientific">Pandoraea thiooxydans</name>
    <dbReference type="NCBI Taxonomy" id="445709"/>
    <lineage>
        <taxon>Bacteria</taxon>
        <taxon>Pseudomonadati</taxon>
        <taxon>Pseudomonadota</taxon>
        <taxon>Betaproteobacteria</taxon>
        <taxon>Burkholderiales</taxon>
        <taxon>Burkholderiaceae</taxon>
        <taxon>Pandoraea</taxon>
    </lineage>
</organism>
<feature type="transmembrane region" description="Helical" evidence="6">
    <location>
        <begin position="149"/>
        <end position="174"/>
    </location>
</feature>
<feature type="transmembrane region" description="Helical" evidence="6">
    <location>
        <begin position="6"/>
        <end position="25"/>
    </location>
</feature>
<sequence>MTLPHLLVFLGTSIVITVAPGPDNLQVLARGIAQGRAAGLVAAYGFASGLLFHTTLAALGLAAVLRASPWAFQAIKLAGAAYLIWIGLKALTSRAGLGVAHGQAGKPLWQVYRQSVLGNLMNPKVTLFFLVFLPQFVDAHGGRPSLQMFMLGLVFMLQTVVIFSVYGWFAGALGAWLKRRPGAGRWLDRAAGATFIALGVRVALPG</sequence>
<dbReference type="PATRIC" id="fig|445709.3.peg.3024"/>
<keyword evidence="5 6" id="KW-0472">Membrane</keyword>
<evidence type="ECO:0000256" key="5">
    <source>
        <dbReference type="ARBA" id="ARBA00023136"/>
    </source>
</evidence>
<keyword evidence="8" id="KW-1185">Reference proteome</keyword>
<dbReference type="STRING" id="445709.ABW99_14265"/>
<proteinExistence type="predicted"/>
<dbReference type="PANTHER" id="PTHR30086:SF20">
    <property type="entry name" value="ARGININE EXPORTER PROTEIN ARGO-RELATED"/>
    <property type="match status" value="1"/>
</dbReference>
<feature type="transmembrane region" description="Helical" evidence="6">
    <location>
        <begin position="37"/>
        <end position="64"/>
    </location>
</feature>
<reference evidence="8" key="1">
    <citation type="submission" date="2015-06" db="EMBL/GenBank/DDBJ databases">
        <authorList>
            <person name="Lim Y.L."/>
            <person name="Ee R."/>
            <person name="Yong D."/>
            <person name="How K.Y."/>
            <person name="Yin W.F."/>
            <person name="Chan K.G."/>
        </authorList>
    </citation>
    <scope>NUCLEOTIDE SEQUENCE [LARGE SCALE GENOMIC DNA]</scope>
    <source>
        <strain evidence="8">DSM 25325</strain>
    </source>
</reference>
<feature type="transmembrane region" description="Helical" evidence="6">
    <location>
        <begin position="116"/>
        <end position="137"/>
    </location>
</feature>
<evidence type="ECO:0000256" key="6">
    <source>
        <dbReference type="SAM" id="Phobius"/>
    </source>
</evidence>
<dbReference type="PANTHER" id="PTHR30086">
    <property type="entry name" value="ARGININE EXPORTER PROTEIN ARGO"/>
    <property type="match status" value="1"/>
</dbReference>
<dbReference type="OrthoDB" id="9804822at2"/>
<evidence type="ECO:0000256" key="2">
    <source>
        <dbReference type="ARBA" id="ARBA00022475"/>
    </source>
</evidence>
<gene>
    <name evidence="7" type="ORF">ABW99_14265</name>
</gene>
<keyword evidence="4 6" id="KW-1133">Transmembrane helix</keyword>
<dbReference type="AlphaFoldDB" id="A0A0G3EQE4"/>
<dbReference type="GO" id="GO:0015171">
    <property type="term" value="F:amino acid transmembrane transporter activity"/>
    <property type="evidence" value="ECO:0007669"/>
    <property type="project" value="TreeGrafter"/>
</dbReference>